<feature type="region of interest" description="Disordered" evidence="1">
    <location>
        <begin position="1"/>
        <end position="120"/>
    </location>
</feature>
<feature type="compositionally biased region" description="Polar residues" evidence="1">
    <location>
        <begin position="1"/>
        <end position="19"/>
    </location>
</feature>
<gene>
    <name evidence="2" type="ORF">RHS01_04804</name>
</gene>
<dbReference type="AlphaFoldDB" id="A0A8H7ICV8"/>
<feature type="compositionally biased region" description="Polar residues" evidence="1">
    <location>
        <begin position="47"/>
        <end position="68"/>
    </location>
</feature>
<feature type="region of interest" description="Disordered" evidence="1">
    <location>
        <begin position="190"/>
        <end position="226"/>
    </location>
</feature>
<proteinExistence type="predicted"/>
<feature type="compositionally biased region" description="Low complexity" evidence="1">
    <location>
        <begin position="78"/>
        <end position="99"/>
    </location>
</feature>
<dbReference type="Proteomes" id="UP000614334">
    <property type="component" value="Unassembled WGS sequence"/>
</dbReference>
<evidence type="ECO:0000256" key="1">
    <source>
        <dbReference type="SAM" id="MobiDB-lite"/>
    </source>
</evidence>
<accession>A0A8H7ICV8</accession>
<feature type="compositionally biased region" description="Low complexity" evidence="1">
    <location>
        <begin position="202"/>
        <end position="226"/>
    </location>
</feature>
<protein>
    <submittedName>
        <fullName evidence="2">Uncharacterized protein</fullName>
    </submittedName>
</protein>
<reference evidence="2" key="1">
    <citation type="submission" date="2020-09" db="EMBL/GenBank/DDBJ databases">
        <title>Comparative genome analyses of four rice-infecting Rhizoctonia solani isolates reveal extensive enrichment of homogalacturonan modification genes.</title>
        <authorList>
            <person name="Lee D.-Y."/>
            <person name="Jeon J."/>
            <person name="Kim K.-T."/>
            <person name="Cheong K."/>
            <person name="Song H."/>
            <person name="Choi G."/>
            <person name="Ko J."/>
            <person name="Opiyo S.O."/>
            <person name="Zuo S."/>
            <person name="Madhav S."/>
            <person name="Lee Y.-H."/>
            <person name="Wang G.-L."/>
        </authorList>
    </citation>
    <scope>NUCLEOTIDE SEQUENCE</scope>
    <source>
        <strain evidence="2">AG1-IA B2</strain>
    </source>
</reference>
<name>A0A8H7ICV8_9AGAM</name>
<organism evidence="2 3">
    <name type="scientific">Rhizoctonia solani</name>
    <dbReference type="NCBI Taxonomy" id="456999"/>
    <lineage>
        <taxon>Eukaryota</taxon>
        <taxon>Fungi</taxon>
        <taxon>Dikarya</taxon>
        <taxon>Basidiomycota</taxon>
        <taxon>Agaricomycotina</taxon>
        <taxon>Agaricomycetes</taxon>
        <taxon>Cantharellales</taxon>
        <taxon>Ceratobasidiaceae</taxon>
        <taxon>Rhizoctonia</taxon>
    </lineage>
</organism>
<dbReference type="EMBL" id="JACYCF010000007">
    <property type="protein sequence ID" value="KAF8756056.1"/>
    <property type="molecule type" value="Genomic_DNA"/>
</dbReference>
<evidence type="ECO:0000313" key="3">
    <source>
        <dbReference type="Proteomes" id="UP000614334"/>
    </source>
</evidence>
<evidence type="ECO:0000313" key="2">
    <source>
        <dbReference type="EMBL" id="KAF8756056.1"/>
    </source>
</evidence>
<comment type="caution">
    <text evidence="2">The sequence shown here is derived from an EMBL/GenBank/DDBJ whole genome shotgun (WGS) entry which is preliminary data.</text>
</comment>
<sequence>MTRNITQFNVPGSQDSSGFNADYAGNQGAYSHPIYAVPTESRAPVSHQRTSMGYVTPQPHSSQPQNDMRPQHARTLRSPDAAPAIIPSPSKSFSSSQLPPLNPTSRNRNRSHSTATIAAPTSGRSVANSLFSTSAISTSASTATAISAVPSSINTVFPFAFSAAFSFFPCPSAPHYDPSHERRNAYIHHSTSPSSQEYHHTPVFPQSQPQPVQYAPAPNHAPTAAPVPDAASILRQHELEFTRTQEEMRERFKREQEEHFKQFLLAQEKLKKQLLPEGGRS</sequence>